<evidence type="ECO:0000256" key="1">
    <source>
        <dbReference type="SAM" id="MobiDB-lite"/>
    </source>
</evidence>
<keyword evidence="2" id="KW-0472">Membrane</keyword>
<dbReference type="Proteomes" id="UP001223520">
    <property type="component" value="Chromosome"/>
</dbReference>
<feature type="transmembrane region" description="Helical" evidence="2">
    <location>
        <begin position="58"/>
        <end position="87"/>
    </location>
</feature>
<feature type="transmembrane region" description="Helical" evidence="2">
    <location>
        <begin position="134"/>
        <end position="150"/>
    </location>
</feature>
<gene>
    <name evidence="3" type="ORF">QI031_28640</name>
</gene>
<evidence type="ECO:0000256" key="2">
    <source>
        <dbReference type="SAM" id="Phobius"/>
    </source>
</evidence>
<feature type="transmembrane region" description="Helical" evidence="2">
    <location>
        <begin position="108"/>
        <end position="128"/>
    </location>
</feature>
<dbReference type="RefSeq" id="WP_281482941.1">
    <property type="nucleotide sequence ID" value="NZ_CP124543.1"/>
</dbReference>
<reference evidence="3 4" key="1">
    <citation type="journal article" date="2023" name="Limnol Oceanogr Lett">
        <title>Environmental adaptations by the intertidal Antarctic cyanobacterium Halotia branconii CENA392 as revealed using long-read genome sequencing.</title>
        <authorList>
            <person name="Dextro R.B."/>
            <person name="Delbaje E."/>
            <person name="Freitas P.N.N."/>
            <person name="Geraldes V."/>
            <person name="Pinto E."/>
            <person name="Long P.F."/>
            <person name="Fiore M.F."/>
        </authorList>
    </citation>
    <scope>NUCLEOTIDE SEQUENCE [LARGE SCALE GENOMIC DNA]</scope>
    <source>
        <strain evidence="3 4">CENA392</strain>
    </source>
</reference>
<evidence type="ECO:0000313" key="3">
    <source>
        <dbReference type="EMBL" id="WGV25643.1"/>
    </source>
</evidence>
<keyword evidence="4" id="KW-1185">Reference proteome</keyword>
<protein>
    <submittedName>
        <fullName evidence="3">Uncharacterized protein</fullName>
    </submittedName>
</protein>
<feature type="compositionally biased region" description="Polar residues" evidence="1">
    <location>
        <begin position="155"/>
        <end position="169"/>
    </location>
</feature>
<dbReference type="EMBL" id="CP124543">
    <property type="protein sequence ID" value="WGV25643.1"/>
    <property type="molecule type" value="Genomic_DNA"/>
</dbReference>
<accession>A0AAJ6NSB5</accession>
<keyword evidence="2" id="KW-0812">Transmembrane</keyword>
<keyword evidence="2" id="KW-1133">Transmembrane helix</keyword>
<dbReference type="KEGG" id="hbq:QI031_28640"/>
<feature type="transmembrane region" description="Helical" evidence="2">
    <location>
        <begin position="20"/>
        <end position="38"/>
    </location>
</feature>
<name>A0AAJ6NSB5_9CYAN</name>
<evidence type="ECO:0000313" key="4">
    <source>
        <dbReference type="Proteomes" id="UP001223520"/>
    </source>
</evidence>
<proteinExistence type="predicted"/>
<sequence length="176" mass="19426">MKKQQQINKSFISLSRRAFWVTLSLFTTVFVVFVSLFKDSVQAQNAPTVNQLTCNDNFSLVKVIIIALAITLAVLIIVFGGVIVWLGKDDRDKTLEELFQVFFSRDSNTLQIFTVGTLVFSTLFLALTDRLSDGVLAFFGAIVGFVLGIAQSPQQSPKNHITQTSQEGQGNKGDSE</sequence>
<dbReference type="AlphaFoldDB" id="A0AAJ6NSB5"/>
<feature type="region of interest" description="Disordered" evidence="1">
    <location>
        <begin position="155"/>
        <end position="176"/>
    </location>
</feature>
<organism evidence="3 4">
    <name type="scientific">Halotia branconii CENA392</name>
    <dbReference type="NCBI Taxonomy" id="1539056"/>
    <lineage>
        <taxon>Bacteria</taxon>
        <taxon>Bacillati</taxon>
        <taxon>Cyanobacteriota</taxon>
        <taxon>Cyanophyceae</taxon>
        <taxon>Nostocales</taxon>
        <taxon>Nodulariaceae</taxon>
        <taxon>Halotia</taxon>
    </lineage>
</organism>